<evidence type="ECO:0000259" key="1">
    <source>
        <dbReference type="Pfam" id="PF19040"/>
    </source>
</evidence>
<accession>A0A455TZ42</accession>
<proteinExistence type="predicted"/>
<dbReference type="EMBL" id="AP019514">
    <property type="protein sequence ID" value="BBI58722.1"/>
    <property type="molecule type" value="Genomic_DNA"/>
</dbReference>
<dbReference type="Proteomes" id="UP000320231">
    <property type="component" value="Chromosome"/>
</dbReference>
<name>A0A455TZ42_9GAMM</name>
<protein>
    <recommendedName>
        <fullName evidence="1">SGNH domain-containing protein</fullName>
    </recommendedName>
</protein>
<dbReference type="Pfam" id="PF19040">
    <property type="entry name" value="SGNH"/>
    <property type="match status" value="1"/>
</dbReference>
<dbReference type="AlphaFoldDB" id="A0A455TZ42"/>
<organism evidence="2 3">
    <name type="scientific">Vreelandella sulfidaeris</name>
    <dbReference type="NCBI Taxonomy" id="115553"/>
    <lineage>
        <taxon>Bacteria</taxon>
        <taxon>Pseudomonadati</taxon>
        <taxon>Pseudomonadota</taxon>
        <taxon>Gammaproteobacteria</taxon>
        <taxon>Oceanospirillales</taxon>
        <taxon>Halomonadaceae</taxon>
        <taxon>Vreelandella</taxon>
    </lineage>
</organism>
<reference evidence="2 3" key="1">
    <citation type="journal article" date="2019" name="Microbiol. Resour. Announc.">
        <title>Complete Genome Sequence of Halomonas sulfidaeris Strain Esulfide1 Isolated from a Metal Sulfide Rock at a Depth of 2,200 Meters, Obtained Using Nanopore Sequencing.</title>
        <authorList>
            <person name="Saito M."/>
            <person name="Nishigata A."/>
            <person name="Galipon J."/>
            <person name="Arakawa K."/>
        </authorList>
    </citation>
    <scope>NUCLEOTIDE SEQUENCE [LARGE SCALE GENOMIC DNA]</scope>
    <source>
        <strain evidence="2 3">ATCC BAA-803</strain>
    </source>
</reference>
<dbReference type="InterPro" id="IPR043968">
    <property type="entry name" value="SGNH"/>
</dbReference>
<evidence type="ECO:0000313" key="3">
    <source>
        <dbReference type="Proteomes" id="UP000320231"/>
    </source>
</evidence>
<evidence type="ECO:0000313" key="2">
    <source>
        <dbReference type="EMBL" id="BBI58722.1"/>
    </source>
</evidence>
<feature type="domain" description="SGNH" evidence="1">
    <location>
        <begin position="7"/>
        <end position="95"/>
    </location>
</feature>
<gene>
    <name evidence="2" type="ORF">HSBAA_00280</name>
</gene>
<dbReference type="KEGG" id="hsr:HSBAA_00280"/>
<sequence length="98" mass="10707">MPYPPEQACQYNQLNGSVAVFGDSHAVELAYAVAQTLDGATGVQHFTFSGCAPTYLSNADTPCATWTRQTIDYLARHDTIRQVVITYRIHAALWGGSQ</sequence>